<organism evidence="2 3">
    <name type="scientific">Lithospermum erythrorhizon</name>
    <name type="common">Purple gromwell</name>
    <name type="synonym">Lithospermum officinale var. erythrorhizon</name>
    <dbReference type="NCBI Taxonomy" id="34254"/>
    <lineage>
        <taxon>Eukaryota</taxon>
        <taxon>Viridiplantae</taxon>
        <taxon>Streptophyta</taxon>
        <taxon>Embryophyta</taxon>
        <taxon>Tracheophyta</taxon>
        <taxon>Spermatophyta</taxon>
        <taxon>Magnoliopsida</taxon>
        <taxon>eudicotyledons</taxon>
        <taxon>Gunneridae</taxon>
        <taxon>Pentapetalae</taxon>
        <taxon>asterids</taxon>
        <taxon>lamiids</taxon>
        <taxon>Boraginales</taxon>
        <taxon>Boraginaceae</taxon>
        <taxon>Boraginoideae</taxon>
        <taxon>Lithospermeae</taxon>
        <taxon>Lithospermum</taxon>
    </lineage>
</organism>
<dbReference type="Proteomes" id="UP001454036">
    <property type="component" value="Unassembled WGS sequence"/>
</dbReference>
<name>A0AAV3PSF4_LITER</name>
<feature type="compositionally biased region" description="Low complexity" evidence="1">
    <location>
        <begin position="89"/>
        <end position="110"/>
    </location>
</feature>
<protein>
    <submittedName>
        <fullName evidence="2">Uncharacterized protein</fullName>
    </submittedName>
</protein>
<evidence type="ECO:0000256" key="1">
    <source>
        <dbReference type="SAM" id="MobiDB-lite"/>
    </source>
</evidence>
<gene>
    <name evidence="2" type="ORF">LIER_12166</name>
</gene>
<keyword evidence="3" id="KW-1185">Reference proteome</keyword>
<sequence length="428" mass="44723">MAKKEYRQLVSQCEEDEPSFVSLQNIFIWRSDCDVFFLSGQRTPLRSQPVFFFLTASSPVAFMAGDGVGEPPPPSEGGCEHSPPPVDGSSLPSQPQTRPSSSSSNPLHQLVNQAPADSMDGGPVAATHLTFEPPQNSKIPTYENPKTITQAPPPLSFDGGASAFTGDSLRATSYAHRTQPPAPNTQPSLISTPAPQAQPPNTQAPNPPSSHPSSNTKQVPPHIPTPDQVNSSTYPPVQTSRVASDIVEKPLQLSMQKQSGPSVHQSVRPVRGPARPAHGPPRPAGPTDLATASPTAPHPARPKPCTSAHAPARSASPSAPSADHADRSARGPADHASARPSGLASANPTACPAQCDTSAHYPTHYPTHHPAHHPAHGATHYPARSASLSASPADPAHGPADPARPAQGSHSKAQLRPRGLGPSFMSDH</sequence>
<feature type="compositionally biased region" description="Basic residues" evidence="1">
    <location>
        <begin position="366"/>
        <end position="375"/>
    </location>
</feature>
<feature type="compositionally biased region" description="Polar residues" evidence="1">
    <location>
        <begin position="253"/>
        <end position="265"/>
    </location>
</feature>
<feature type="region of interest" description="Disordered" evidence="1">
    <location>
        <begin position="64"/>
        <end position="428"/>
    </location>
</feature>
<accession>A0AAV3PSF4</accession>
<evidence type="ECO:0000313" key="2">
    <source>
        <dbReference type="EMBL" id="GAA0154081.1"/>
    </source>
</evidence>
<feature type="compositionally biased region" description="Polar residues" evidence="1">
    <location>
        <begin position="133"/>
        <end position="150"/>
    </location>
</feature>
<dbReference type="AlphaFoldDB" id="A0AAV3PSF4"/>
<feature type="compositionally biased region" description="Low complexity" evidence="1">
    <location>
        <begin position="376"/>
        <end position="406"/>
    </location>
</feature>
<dbReference type="EMBL" id="BAABME010002313">
    <property type="protein sequence ID" value="GAA0154081.1"/>
    <property type="molecule type" value="Genomic_DNA"/>
</dbReference>
<evidence type="ECO:0000313" key="3">
    <source>
        <dbReference type="Proteomes" id="UP001454036"/>
    </source>
</evidence>
<feature type="compositionally biased region" description="Low complexity" evidence="1">
    <location>
        <begin position="307"/>
        <end position="322"/>
    </location>
</feature>
<reference evidence="2 3" key="1">
    <citation type="submission" date="2024-01" db="EMBL/GenBank/DDBJ databases">
        <title>The complete chloroplast genome sequence of Lithospermum erythrorhizon: insights into the phylogenetic relationship among Boraginaceae species and the maternal lineages of purple gromwells.</title>
        <authorList>
            <person name="Okada T."/>
            <person name="Watanabe K."/>
        </authorList>
    </citation>
    <scope>NUCLEOTIDE SEQUENCE [LARGE SCALE GENOMIC DNA]</scope>
</reference>
<comment type="caution">
    <text evidence="2">The sequence shown here is derived from an EMBL/GenBank/DDBJ whole genome shotgun (WGS) entry which is preliminary data.</text>
</comment>
<feature type="compositionally biased region" description="Basic and acidic residues" evidence="1">
    <location>
        <begin position="323"/>
        <end position="337"/>
    </location>
</feature>
<feature type="compositionally biased region" description="Low complexity" evidence="1">
    <location>
        <begin position="191"/>
        <end position="204"/>
    </location>
</feature>
<feature type="compositionally biased region" description="Low complexity" evidence="1">
    <location>
        <begin position="267"/>
        <end position="277"/>
    </location>
</feature>
<proteinExistence type="predicted"/>
<feature type="compositionally biased region" description="Polar residues" evidence="1">
    <location>
        <begin position="227"/>
        <end position="242"/>
    </location>
</feature>